<dbReference type="InterPro" id="IPR053161">
    <property type="entry name" value="Ulvan_degrading_GH"/>
</dbReference>
<dbReference type="RefSeq" id="WP_003464443.1">
    <property type="nucleotide sequence ID" value="NZ_APML01000012.1"/>
</dbReference>
<comment type="caution">
    <text evidence="1">The sequence shown here is derived from an EMBL/GenBank/DDBJ whole genome shotgun (WGS) entry which is preliminary data.</text>
</comment>
<dbReference type="PATRIC" id="fig|1308866.3.peg.631"/>
<dbReference type="STRING" id="1308866.J416_03111"/>
<dbReference type="OrthoDB" id="9761519at2"/>
<proteinExistence type="predicted"/>
<gene>
    <name evidence="1" type="ORF">J416_03111</name>
</gene>
<protein>
    <submittedName>
        <fullName evidence="1">Uncharacterized protein</fullName>
    </submittedName>
</protein>
<dbReference type="AlphaFoldDB" id="N4WF59"/>
<dbReference type="PANTHER" id="PTHR36848:SF2">
    <property type="entry name" value="SECRETED PROTEIN"/>
    <property type="match status" value="1"/>
</dbReference>
<dbReference type="PANTHER" id="PTHR36848">
    <property type="entry name" value="DNA-BINDING PROTEIN (PUTATIVE SECRETED PROTEIN)-RELATED"/>
    <property type="match status" value="1"/>
</dbReference>
<dbReference type="NCBIfam" id="NF045579">
    <property type="entry name" value="rhamnoside_JR"/>
    <property type="match status" value="1"/>
</dbReference>
<evidence type="ECO:0000313" key="1">
    <source>
        <dbReference type="EMBL" id="ENH97909.1"/>
    </source>
</evidence>
<dbReference type="eggNOG" id="COG3250">
    <property type="taxonomic scope" value="Bacteria"/>
</dbReference>
<dbReference type="InterPro" id="IPR008979">
    <property type="entry name" value="Galactose-bd-like_sf"/>
</dbReference>
<dbReference type="Gene3D" id="2.60.120.260">
    <property type="entry name" value="Galactose-binding domain-like"/>
    <property type="match status" value="1"/>
</dbReference>
<keyword evidence="2" id="KW-1185">Reference proteome</keyword>
<organism evidence="1 2">
    <name type="scientific">Gracilibacillus halophilus YIM-C55.5</name>
    <dbReference type="NCBI Taxonomy" id="1308866"/>
    <lineage>
        <taxon>Bacteria</taxon>
        <taxon>Bacillati</taxon>
        <taxon>Bacillota</taxon>
        <taxon>Bacilli</taxon>
        <taxon>Bacillales</taxon>
        <taxon>Bacillaceae</taxon>
        <taxon>Gracilibacillus</taxon>
    </lineage>
</organism>
<dbReference type="SUPFAM" id="SSF49785">
    <property type="entry name" value="Galactose-binding domain-like"/>
    <property type="match status" value="1"/>
</dbReference>
<sequence>MTKHLWETFQQPESIYSAMPFWFWNDRLTKDEIKRQLLAFKEKGIEGFVLHPRIGLPDDLPYLSDGFMEFVSFAVKQAKALGMHVILYDEGMYPSGSANGKVVETNRSFASRGLTLKTYDIDQIKQPIRLQDDDRLVAAFFVRPNDDGSIETQHVTCLYPLNTETMTLKNQELWIAERIQEGFFQRRNPNEWKVLLFIETYSSGTIRGLHDDQDDGEPDAPRSADLLNPEAVDCFIQFTYERYKEVVGEDFGDTIFAFFTDEPNILGRNAKSGLIPWTDGLEYEFYAVGHHVEDLIGLFYPFSNKEEMIRKNYQTVVHKRLEQSYYQPIYQWCEKNQLSLTGHPAESEDIGVLSNFHIPGQDVVWRWVAPEDGKGVTGAHSTAAKCAADAARHNGRRRNMNEFLGACGRDNDWDLSADDMKWYIDWLAVRGCNLFVPHAFYYSIDGKRSHERPPDVGLHNTWWPYYHSFSLYMKRLSWLLTDSINLSQIAIIAEPDHLPTDVAKMLYQHQIEWNYLDMNHFSKNEVMIDRDELVIQQQRYHMLIIDESIRAHIPTSVQTVLDQWSRQGGQIVQMSGEEQSVLPHATIVTNREEVLDKISEKREQLMSIQFHHHQPDVRVTSLHKDGHYFHLLVNEGEDMIDDYVWFQQTGKVEIWDAWYGVRKLPRYSREGSLHICLHRRESVIVYVNPFMEETASRVFHHRVHERNKLIPWQAPTQQSTEQNIWPYEQLFDWCECFDHFTGSFVYPFSFQLQRGEINQNEDIWVHLGEVHQLAEVTLNEHFVDVKMWAPYKIKLPVHLLQEGENHLEVKVTNHMTNQMDHKKRCSGLIGPVQLVFRTGR</sequence>
<reference evidence="1 2" key="1">
    <citation type="submission" date="2013-03" db="EMBL/GenBank/DDBJ databases">
        <title>Draft genome sequence of Gracibacillus halophilus YIM-C55.5, a moderately halophilic and thermophilic organism from the Xiaochaidamu salt lake.</title>
        <authorList>
            <person name="Sugumar T."/>
            <person name="Polireddy D.R."/>
            <person name="Antony A."/>
            <person name="Madhava Y.R."/>
            <person name="Sivakumar N."/>
        </authorList>
    </citation>
    <scope>NUCLEOTIDE SEQUENCE [LARGE SCALE GENOMIC DNA]</scope>
    <source>
        <strain evidence="1 2">YIM-C55.5</strain>
    </source>
</reference>
<dbReference type="EMBL" id="APML01000012">
    <property type="protein sequence ID" value="ENH97909.1"/>
    <property type="molecule type" value="Genomic_DNA"/>
</dbReference>
<dbReference type="Proteomes" id="UP000012283">
    <property type="component" value="Unassembled WGS sequence"/>
</dbReference>
<name>N4WF59_9BACI</name>
<evidence type="ECO:0000313" key="2">
    <source>
        <dbReference type="Proteomes" id="UP000012283"/>
    </source>
</evidence>
<accession>N4WF59</accession>